<dbReference type="AlphaFoldDB" id="A0A377HZL7"/>
<protein>
    <submittedName>
        <fullName evidence="1">Uncharacterized protein</fullName>
    </submittedName>
</protein>
<name>A0A377HZL7_HAEPH</name>
<gene>
    <name evidence="1" type="ORF">NCTC10794_00573</name>
</gene>
<sequence>MNRFEIRFYIDSSRKSIANTIVSANSEFEAIQKFQRSHPKSIVITCIKK</sequence>
<dbReference type="EMBL" id="UGHH01000002">
    <property type="protein sequence ID" value="STO63541.1"/>
    <property type="molecule type" value="Genomic_DNA"/>
</dbReference>
<evidence type="ECO:0000313" key="2">
    <source>
        <dbReference type="Proteomes" id="UP000254867"/>
    </source>
</evidence>
<reference evidence="1 2" key="1">
    <citation type="submission" date="2018-06" db="EMBL/GenBank/DDBJ databases">
        <authorList>
            <consortium name="Pathogen Informatics"/>
            <person name="Doyle S."/>
        </authorList>
    </citation>
    <scope>NUCLEOTIDE SEQUENCE [LARGE SCALE GENOMIC DNA]</scope>
    <source>
        <strain evidence="1 2">NCTC10794</strain>
    </source>
</reference>
<organism evidence="1 2">
    <name type="scientific">Haemophilus parahaemolyticus</name>
    <dbReference type="NCBI Taxonomy" id="735"/>
    <lineage>
        <taxon>Bacteria</taxon>
        <taxon>Pseudomonadati</taxon>
        <taxon>Pseudomonadota</taxon>
        <taxon>Gammaproteobacteria</taxon>
        <taxon>Pasteurellales</taxon>
        <taxon>Pasteurellaceae</taxon>
        <taxon>Haemophilus</taxon>
    </lineage>
</organism>
<evidence type="ECO:0000313" key="1">
    <source>
        <dbReference type="EMBL" id="STO63541.1"/>
    </source>
</evidence>
<dbReference type="Proteomes" id="UP000254867">
    <property type="component" value="Unassembled WGS sequence"/>
</dbReference>
<proteinExistence type="predicted"/>
<dbReference type="RefSeq" id="WP_156124453.1">
    <property type="nucleotide sequence ID" value="NZ_JAPWBQ010000003.1"/>
</dbReference>
<accession>A0A377HZL7</accession>